<protein>
    <submittedName>
        <fullName evidence="1">Uncharacterized protein</fullName>
    </submittedName>
</protein>
<dbReference type="EMBL" id="MU276796">
    <property type="protein sequence ID" value="KAI0037661.1"/>
    <property type="molecule type" value="Genomic_DNA"/>
</dbReference>
<gene>
    <name evidence="1" type="ORF">FA95DRAFT_1614004</name>
</gene>
<accession>A0ACB8R0K4</accession>
<reference evidence="1" key="2">
    <citation type="journal article" date="2022" name="New Phytol.">
        <title>Evolutionary transition to the ectomycorrhizal habit in the genomes of a hyperdiverse lineage of mushroom-forming fungi.</title>
        <authorList>
            <person name="Looney B."/>
            <person name="Miyauchi S."/>
            <person name="Morin E."/>
            <person name="Drula E."/>
            <person name="Courty P.E."/>
            <person name="Kohler A."/>
            <person name="Kuo A."/>
            <person name="LaButti K."/>
            <person name="Pangilinan J."/>
            <person name="Lipzen A."/>
            <person name="Riley R."/>
            <person name="Andreopoulos W."/>
            <person name="He G."/>
            <person name="Johnson J."/>
            <person name="Nolan M."/>
            <person name="Tritt A."/>
            <person name="Barry K.W."/>
            <person name="Grigoriev I.V."/>
            <person name="Nagy L.G."/>
            <person name="Hibbett D."/>
            <person name="Henrissat B."/>
            <person name="Matheny P.B."/>
            <person name="Labbe J."/>
            <person name="Martin F.M."/>
        </authorList>
    </citation>
    <scope>NUCLEOTIDE SEQUENCE</scope>
    <source>
        <strain evidence="1">FP105234-sp</strain>
    </source>
</reference>
<keyword evidence="2" id="KW-1185">Reference proteome</keyword>
<dbReference type="Proteomes" id="UP000814033">
    <property type="component" value="Unassembled WGS sequence"/>
</dbReference>
<organism evidence="1 2">
    <name type="scientific">Auriscalpium vulgare</name>
    <dbReference type="NCBI Taxonomy" id="40419"/>
    <lineage>
        <taxon>Eukaryota</taxon>
        <taxon>Fungi</taxon>
        <taxon>Dikarya</taxon>
        <taxon>Basidiomycota</taxon>
        <taxon>Agaricomycotina</taxon>
        <taxon>Agaricomycetes</taxon>
        <taxon>Russulales</taxon>
        <taxon>Auriscalpiaceae</taxon>
        <taxon>Auriscalpium</taxon>
    </lineage>
</organism>
<evidence type="ECO:0000313" key="2">
    <source>
        <dbReference type="Proteomes" id="UP000814033"/>
    </source>
</evidence>
<proteinExistence type="predicted"/>
<evidence type="ECO:0000313" key="1">
    <source>
        <dbReference type="EMBL" id="KAI0037661.1"/>
    </source>
</evidence>
<sequence>MSHLLALANLSAEHTTRDAAAPFDNAHADLVLRSSDGVHFRVFKPILSIASPVFATMFDLGAPLDGTAAASDEKHDGRPMVSLSEDARTLDLLLRWCYPVKSPKLSALEDVRRVVAAAQKYGIDAFDEVLDEALRAHLVRDPVGVFAIAVTQHLDEMAETAARSALRVPLSEVAGSRFAGLAGGALNILIQYHLACGAAAAAVASQRGFFSVTPGFIQQASTPCNSCCCLDVGISADGNQWYAPRYLWRYLGAAGHASPS</sequence>
<reference evidence="1" key="1">
    <citation type="submission" date="2021-02" db="EMBL/GenBank/DDBJ databases">
        <authorList>
            <consortium name="DOE Joint Genome Institute"/>
            <person name="Ahrendt S."/>
            <person name="Looney B.P."/>
            <person name="Miyauchi S."/>
            <person name="Morin E."/>
            <person name="Drula E."/>
            <person name="Courty P.E."/>
            <person name="Chicoki N."/>
            <person name="Fauchery L."/>
            <person name="Kohler A."/>
            <person name="Kuo A."/>
            <person name="Labutti K."/>
            <person name="Pangilinan J."/>
            <person name="Lipzen A."/>
            <person name="Riley R."/>
            <person name="Andreopoulos W."/>
            <person name="He G."/>
            <person name="Johnson J."/>
            <person name="Barry K.W."/>
            <person name="Grigoriev I.V."/>
            <person name="Nagy L."/>
            <person name="Hibbett D."/>
            <person name="Henrissat B."/>
            <person name="Matheny P.B."/>
            <person name="Labbe J."/>
            <person name="Martin F."/>
        </authorList>
    </citation>
    <scope>NUCLEOTIDE SEQUENCE</scope>
    <source>
        <strain evidence="1">FP105234-sp</strain>
    </source>
</reference>
<name>A0ACB8R0K4_9AGAM</name>
<comment type="caution">
    <text evidence="1">The sequence shown here is derived from an EMBL/GenBank/DDBJ whole genome shotgun (WGS) entry which is preliminary data.</text>
</comment>